<gene>
    <name evidence="2" type="ORF">SO3561_01799</name>
</gene>
<evidence type="ECO:0000313" key="3">
    <source>
        <dbReference type="Proteomes" id="UP000217446"/>
    </source>
</evidence>
<sequence length="91" mass="9625">MRHSPGPLPRRATAYEKRTEPPRHLTPLIERAPAHSNTPGRDSDVLGPGLGFGPVLGSEIRGGGDQLGVRLVSQRDAAWVGALLAAVDAQQ</sequence>
<dbReference type="Proteomes" id="UP000217446">
    <property type="component" value="Unassembled WGS sequence"/>
</dbReference>
<keyword evidence="3" id="KW-1185">Reference proteome</keyword>
<accession>A0A250V809</accession>
<protein>
    <submittedName>
        <fullName evidence="2">Uncharacterized protein</fullName>
    </submittedName>
</protein>
<dbReference type="STRING" id="1963.AQJ27_19825"/>
<name>A0A250V809_STROL</name>
<dbReference type="AlphaFoldDB" id="A0A250V809"/>
<organism evidence="2 3">
    <name type="scientific">Streptomyces olivochromogenes</name>
    <dbReference type="NCBI Taxonomy" id="1963"/>
    <lineage>
        <taxon>Bacteria</taxon>
        <taxon>Bacillati</taxon>
        <taxon>Actinomycetota</taxon>
        <taxon>Actinomycetes</taxon>
        <taxon>Kitasatosporales</taxon>
        <taxon>Streptomycetaceae</taxon>
        <taxon>Streptomyces</taxon>
    </lineage>
</organism>
<evidence type="ECO:0000313" key="2">
    <source>
        <dbReference type="EMBL" id="GAX50301.1"/>
    </source>
</evidence>
<dbReference type="RefSeq" id="WP_067370412.1">
    <property type="nucleotide sequence ID" value="NZ_BDQI01000002.1"/>
</dbReference>
<dbReference type="EMBL" id="BDQI01000002">
    <property type="protein sequence ID" value="GAX50301.1"/>
    <property type="molecule type" value="Genomic_DNA"/>
</dbReference>
<feature type="region of interest" description="Disordered" evidence="1">
    <location>
        <begin position="1"/>
        <end position="50"/>
    </location>
</feature>
<proteinExistence type="predicted"/>
<reference evidence="3" key="1">
    <citation type="submission" date="2017-05" db="EMBL/GenBank/DDBJ databases">
        <title>Streptomyces olivochromogenes NBRC 3561 whole genome shotgun sequence.</title>
        <authorList>
            <person name="Dohra H."/>
            <person name="Kodani S."/>
        </authorList>
    </citation>
    <scope>NUCLEOTIDE SEQUENCE [LARGE SCALE GENOMIC DNA]</scope>
    <source>
        <strain evidence="3">NBRC 3561</strain>
    </source>
</reference>
<feature type="compositionally biased region" description="Basic and acidic residues" evidence="1">
    <location>
        <begin position="13"/>
        <end position="23"/>
    </location>
</feature>
<evidence type="ECO:0000256" key="1">
    <source>
        <dbReference type="SAM" id="MobiDB-lite"/>
    </source>
</evidence>
<comment type="caution">
    <text evidence="2">The sequence shown here is derived from an EMBL/GenBank/DDBJ whole genome shotgun (WGS) entry which is preliminary data.</text>
</comment>